<evidence type="ECO:0000256" key="2">
    <source>
        <dbReference type="ARBA" id="ARBA00022737"/>
    </source>
</evidence>
<dbReference type="PANTHER" id="PTHR45791:SF1">
    <property type="entry name" value="CALCIUM AND INTEGRIN BINDING FAMILY MEMBER 1"/>
    <property type="match status" value="1"/>
</dbReference>
<proteinExistence type="predicted"/>
<dbReference type="EMBL" id="CAJVCH010016305">
    <property type="protein sequence ID" value="CAG7681485.1"/>
    <property type="molecule type" value="Genomic_DNA"/>
</dbReference>
<dbReference type="AlphaFoldDB" id="A0A8J2J1V3"/>
<dbReference type="SMART" id="SM00054">
    <property type="entry name" value="EFh"/>
    <property type="match status" value="3"/>
</dbReference>
<protein>
    <recommendedName>
        <fullName evidence="3">EF-hand domain-containing protein</fullName>
    </recommendedName>
</protein>
<feature type="domain" description="EF-hand" evidence="3">
    <location>
        <begin position="105"/>
        <end position="140"/>
    </location>
</feature>
<keyword evidence="1" id="KW-0479">Metal-binding</keyword>
<keyword evidence="2" id="KW-0677">Repeat</keyword>
<accession>A0A8J2J1V3</accession>
<evidence type="ECO:0000259" key="3">
    <source>
        <dbReference type="PROSITE" id="PS50222"/>
    </source>
</evidence>
<dbReference type="PROSITE" id="PS00018">
    <property type="entry name" value="EF_HAND_1"/>
    <property type="match status" value="1"/>
</dbReference>
<dbReference type="GO" id="GO:0000287">
    <property type="term" value="F:magnesium ion binding"/>
    <property type="evidence" value="ECO:0007669"/>
    <property type="project" value="TreeGrafter"/>
</dbReference>
<feature type="domain" description="EF-hand" evidence="3">
    <location>
        <begin position="147"/>
        <end position="182"/>
    </location>
</feature>
<gene>
    <name evidence="4" type="ORF">AFUS01_LOCUS2802</name>
</gene>
<evidence type="ECO:0000256" key="1">
    <source>
        <dbReference type="ARBA" id="ARBA00022723"/>
    </source>
</evidence>
<dbReference type="InterPro" id="IPR002048">
    <property type="entry name" value="EF_hand_dom"/>
</dbReference>
<dbReference type="PANTHER" id="PTHR45791">
    <property type="entry name" value="CALCIUM AND INTEGRIN BINDING FAMILY MEMBER 2"/>
    <property type="match status" value="1"/>
</dbReference>
<dbReference type="Pfam" id="PF13499">
    <property type="entry name" value="EF-hand_7"/>
    <property type="match status" value="1"/>
</dbReference>
<evidence type="ECO:0000313" key="5">
    <source>
        <dbReference type="Proteomes" id="UP000708208"/>
    </source>
</evidence>
<dbReference type="InterPro" id="IPR051433">
    <property type="entry name" value="CIBP"/>
</dbReference>
<dbReference type="OrthoDB" id="114727at2759"/>
<dbReference type="InterPro" id="IPR018247">
    <property type="entry name" value="EF_Hand_1_Ca_BS"/>
</dbReference>
<dbReference type="GO" id="GO:0005509">
    <property type="term" value="F:calcium ion binding"/>
    <property type="evidence" value="ECO:0007669"/>
    <property type="project" value="InterPro"/>
</dbReference>
<evidence type="ECO:0000313" key="4">
    <source>
        <dbReference type="EMBL" id="CAG7681485.1"/>
    </source>
</evidence>
<comment type="caution">
    <text evidence="4">The sequence shown here is derived from an EMBL/GenBank/DDBJ whole genome shotgun (WGS) entry which is preliminary data.</text>
</comment>
<dbReference type="PROSITE" id="PS50222">
    <property type="entry name" value="EF_HAND_2"/>
    <property type="match status" value="2"/>
</dbReference>
<dbReference type="Proteomes" id="UP000708208">
    <property type="component" value="Unassembled WGS sequence"/>
</dbReference>
<sequence length="189" mass="22438">MGNVLAFIKHKSTLTEEMYYDYSKLTFLNMAEVHELHYLWRNCAPEVIDDDPMARLPYKAILKIEQFKCNPFADRIIQHFSPYKDGSMNFDDFINMYSLLGAAETGEFRIFLVFQIFDDDEDGYLNCSDCIKIVKRLLKNDYLQNLELIIVLQWLLREADIDGDGRISFDEFSHMMHKSVFFTRTWRLI</sequence>
<organism evidence="4 5">
    <name type="scientific">Allacma fusca</name>
    <dbReference type="NCBI Taxonomy" id="39272"/>
    <lineage>
        <taxon>Eukaryota</taxon>
        <taxon>Metazoa</taxon>
        <taxon>Ecdysozoa</taxon>
        <taxon>Arthropoda</taxon>
        <taxon>Hexapoda</taxon>
        <taxon>Collembola</taxon>
        <taxon>Symphypleona</taxon>
        <taxon>Sminthuridae</taxon>
        <taxon>Allacma</taxon>
    </lineage>
</organism>
<keyword evidence="5" id="KW-1185">Reference proteome</keyword>
<name>A0A8J2J1V3_9HEXA</name>
<dbReference type="CDD" id="cd00051">
    <property type="entry name" value="EFh"/>
    <property type="match status" value="1"/>
</dbReference>
<reference evidence="4" key="1">
    <citation type="submission" date="2021-06" db="EMBL/GenBank/DDBJ databases">
        <authorList>
            <person name="Hodson N. C."/>
            <person name="Mongue J. A."/>
            <person name="Jaron S. K."/>
        </authorList>
    </citation>
    <scope>NUCLEOTIDE SEQUENCE</scope>
</reference>